<accession>A0ABV2BM54</accession>
<dbReference type="PANTHER" id="PTHR30204">
    <property type="entry name" value="REDOX-CYCLING DRUG-SENSING TRANSCRIPTIONAL ACTIVATOR SOXR"/>
    <property type="match status" value="1"/>
</dbReference>
<dbReference type="CDD" id="cd04781">
    <property type="entry name" value="HTH_MerR-like_sg6"/>
    <property type="match status" value="1"/>
</dbReference>
<feature type="region of interest" description="Disordered" evidence="2">
    <location>
        <begin position="134"/>
        <end position="157"/>
    </location>
</feature>
<gene>
    <name evidence="4" type="ORF">ABU900_16180</name>
</gene>
<dbReference type="Proteomes" id="UP001437419">
    <property type="component" value="Unassembled WGS sequence"/>
</dbReference>
<dbReference type="RefSeq" id="WP_254002434.1">
    <property type="nucleotide sequence ID" value="NZ_JBEUDR010000005.1"/>
</dbReference>
<dbReference type="Gene3D" id="1.10.1660.10">
    <property type="match status" value="1"/>
</dbReference>
<organism evidence="4 5">
    <name type="scientific">Alcaligenes phenolicus</name>
    <dbReference type="NCBI Taxonomy" id="232846"/>
    <lineage>
        <taxon>Bacteria</taxon>
        <taxon>Pseudomonadati</taxon>
        <taxon>Pseudomonadota</taxon>
        <taxon>Betaproteobacteria</taxon>
        <taxon>Burkholderiales</taxon>
        <taxon>Alcaligenaceae</taxon>
        <taxon>Alcaligenes</taxon>
    </lineage>
</organism>
<feature type="domain" description="HTH merR-type" evidence="3">
    <location>
        <begin position="1"/>
        <end position="68"/>
    </location>
</feature>
<evidence type="ECO:0000256" key="2">
    <source>
        <dbReference type="SAM" id="MobiDB-lite"/>
    </source>
</evidence>
<dbReference type="PANTHER" id="PTHR30204:SF97">
    <property type="entry name" value="MERR FAMILY REGULATORY PROTEIN"/>
    <property type="match status" value="1"/>
</dbReference>
<evidence type="ECO:0000256" key="1">
    <source>
        <dbReference type="ARBA" id="ARBA00023125"/>
    </source>
</evidence>
<name>A0ABV2BM54_9BURK</name>
<dbReference type="SUPFAM" id="SSF46955">
    <property type="entry name" value="Putative DNA-binding domain"/>
    <property type="match status" value="1"/>
</dbReference>
<dbReference type="InterPro" id="IPR009061">
    <property type="entry name" value="DNA-bd_dom_put_sf"/>
</dbReference>
<dbReference type="InterPro" id="IPR047057">
    <property type="entry name" value="MerR_fam"/>
</dbReference>
<proteinExistence type="predicted"/>
<evidence type="ECO:0000313" key="5">
    <source>
        <dbReference type="Proteomes" id="UP001437419"/>
    </source>
</evidence>
<dbReference type="EMBL" id="JBEUDR010000005">
    <property type="protein sequence ID" value="MES5325943.1"/>
    <property type="molecule type" value="Genomic_DNA"/>
</dbReference>
<dbReference type="PROSITE" id="PS50937">
    <property type="entry name" value="HTH_MERR_2"/>
    <property type="match status" value="1"/>
</dbReference>
<keyword evidence="1" id="KW-0238">DNA-binding</keyword>
<evidence type="ECO:0000313" key="4">
    <source>
        <dbReference type="EMBL" id="MES5325943.1"/>
    </source>
</evidence>
<keyword evidence="5" id="KW-1185">Reference proteome</keyword>
<reference evidence="4 5" key="1">
    <citation type="submission" date="2024-06" db="EMBL/GenBank/DDBJ databases">
        <title>Alcaligenes phenolicus JC896.</title>
        <authorList>
            <person name="Venkata Ramana C."/>
            <person name="Sasikala C."/>
            <person name="Mahima D."/>
        </authorList>
    </citation>
    <scope>NUCLEOTIDE SEQUENCE [LARGE SCALE GENOMIC DNA]</scope>
    <source>
        <strain evidence="4 5">JC896</strain>
    </source>
</reference>
<sequence>MDISEVAKQTGLPSSTVRYYEKEGLIRAVSAPGERRRFTPQVLDQLALIALGQAGGLSLEEIRAMLPPDGAPQVDRQLLLSKADQLDATIKRLKAMSEGLRHAAHCPAANHTQCPTFQRLLKAAAIRVKKNKTGNSSEAVSRLAKTLQGKKPTAITD</sequence>
<evidence type="ECO:0000259" key="3">
    <source>
        <dbReference type="PROSITE" id="PS50937"/>
    </source>
</evidence>
<comment type="caution">
    <text evidence="4">The sequence shown here is derived from an EMBL/GenBank/DDBJ whole genome shotgun (WGS) entry which is preliminary data.</text>
</comment>
<protein>
    <submittedName>
        <fullName evidence="4">Helix-turn-helix domain-containing protein</fullName>
    </submittedName>
</protein>
<dbReference type="Pfam" id="PF13411">
    <property type="entry name" value="MerR_1"/>
    <property type="match status" value="1"/>
</dbReference>
<dbReference type="InterPro" id="IPR000551">
    <property type="entry name" value="MerR-type_HTH_dom"/>
</dbReference>
<dbReference type="SMART" id="SM00422">
    <property type="entry name" value="HTH_MERR"/>
    <property type="match status" value="1"/>
</dbReference>